<accession>A0A318D431</accession>
<evidence type="ECO:0000256" key="3">
    <source>
        <dbReference type="ARBA" id="ARBA00022801"/>
    </source>
</evidence>
<dbReference type="Gene3D" id="2.30.40.10">
    <property type="entry name" value="Urease, subunit C, domain 1"/>
    <property type="match status" value="1"/>
</dbReference>
<dbReference type="NCBIfam" id="NF006684">
    <property type="entry name" value="PRK09229.1-5"/>
    <property type="match status" value="1"/>
</dbReference>
<feature type="domain" description="Amidohydrolase-related" evidence="5">
    <location>
        <begin position="56"/>
        <end position="443"/>
    </location>
</feature>
<dbReference type="GO" id="GO:0005829">
    <property type="term" value="C:cytosol"/>
    <property type="evidence" value="ECO:0007669"/>
    <property type="project" value="TreeGrafter"/>
</dbReference>
<dbReference type="InterPro" id="IPR011059">
    <property type="entry name" value="Metal-dep_hydrolase_composite"/>
</dbReference>
<evidence type="ECO:0000259" key="6">
    <source>
        <dbReference type="Pfam" id="PF22429"/>
    </source>
</evidence>
<dbReference type="InterPro" id="IPR006680">
    <property type="entry name" value="Amidohydro-rel"/>
</dbReference>
<dbReference type="Pfam" id="PF01979">
    <property type="entry name" value="Amidohydro_1"/>
    <property type="match status" value="1"/>
</dbReference>
<dbReference type="InterPro" id="IPR055156">
    <property type="entry name" value="HutF-like_N"/>
</dbReference>
<dbReference type="GO" id="GO:0019239">
    <property type="term" value="F:deaminase activity"/>
    <property type="evidence" value="ECO:0007669"/>
    <property type="project" value="TreeGrafter"/>
</dbReference>
<dbReference type="SUPFAM" id="SSF51556">
    <property type="entry name" value="Metallo-dependent hydrolases"/>
    <property type="match status" value="1"/>
</dbReference>
<reference evidence="7 8" key="1">
    <citation type="submission" date="2018-05" db="EMBL/GenBank/DDBJ databases">
        <title>Kangiella spongicola genome sequence.</title>
        <authorList>
            <person name="Maclea K.S."/>
            <person name="Goen A.E."/>
            <person name="Kelley C."/>
            <person name="Underriner A."/>
            <person name="Silverwood T."/>
            <person name="Trachtenberg A.M."/>
        </authorList>
    </citation>
    <scope>NUCLEOTIDE SEQUENCE [LARGE SCALE GENOMIC DNA]</scope>
    <source>
        <strain evidence="7 8">ATCC BAA-2076</strain>
    </source>
</reference>
<dbReference type="InterPro" id="IPR032466">
    <property type="entry name" value="Metal_Hydrolase"/>
</dbReference>
<evidence type="ECO:0000256" key="4">
    <source>
        <dbReference type="ARBA" id="ARBA00022833"/>
    </source>
</evidence>
<comment type="caution">
    <text evidence="7">The sequence shown here is derived from an EMBL/GenBank/DDBJ whole genome shotgun (WGS) entry which is preliminary data.</text>
</comment>
<gene>
    <name evidence="7" type="ORF">DL796_09790</name>
</gene>
<keyword evidence="2" id="KW-0479">Metal-binding</keyword>
<evidence type="ECO:0000256" key="2">
    <source>
        <dbReference type="ARBA" id="ARBA00022723"/>
    </source>
</evidence>
<dbReference type="NCBIfam" id="NF006681">
    <property type="entry name" value="PRK09229.1-2"/>
    <property type="match status" value="1"/>
</dbReference>
<dbReference type="EMBL" id="QICH01000003">
    <property type="protein sequence ID" value="PXF62615.1"/>
    <property type="molecule type" value="Genomic_DNA"/>
</dbReference>
<dbReference type="NCBIfam" id="TIGR02022">
    <property type="entry name" value="hutF"/>
    <property type="match status" value="1"/>
</dbReference>
<comment type="cofactor">
    <cofactor evidence="1">
        <name>Zn(2+)</name>
        <dbReference type="ChEBI" id="CHEBI:29105"/>
    </cofactor>
</comment>
<dbReference type="Proteomes" id="UP000247689">
    <property type="component" value="Unassembled WGS sequence"/>
</dbReference>
<dbReference type="InterPro" id="IPR051607">
    <property type="entry name" value="Metallo-dep_hydrolases"/>
</dbReference>
<evidence type="ECO:0000313" key="8">
    <source>
        <dbReference type="Proteomes" id="UP000247689"/>
    </source>
</evidence>
<organism evidence="7 8">
    <name type="scientific">Kangiella spongicola</name>
    <dbReference type="NCBI Taxonomy" id="796379"/>
    <lineage>
        <taxon>Bacteria</taxon>
        <taxon>Pseudomonadati</taxon>
        <taxon>Pseudomonadota</taxon>
        <taxon>Gammaproteobacteria</taxon>
        <taxon>Kangiellales</taxon>
        <taxon>Kangiellaceae</taxon>
        <taxon>Kangiella</taxon>
    </lineage>
</organism>
<sequence>MTSIHPQQVFAKSILLADGWQENVLLEHDSNGVITKIKPQSEKPKNFSGKVINGAVIPGMVNNHSHAFQWAMAGLGEASGDLVDGKRDSFWTWRKAMYGFVEQIEADDLNHIASALYMQMLKAGYTSVGEFHYLHHNKNGGFYDNPAEMSLQIYEAAKQSGIDVTLLPVFYRYSGFGNQAPTEGQKRFIHDQEAYGRLLEQVHALASDYNQSYGIAPHSLRAVDRADLEFAIKTLRAQSESAPIHIHIAEQIKEVDDCLAHYGQSPIEWLYNNLNPDDKWCLIHATHLNEQEVSNIANSKAVVSICTTTEANLGDGFFSMNSFKSQDGRWSIGSDSHISVSATEELRWLEYQQRLLEHSRTVLVDHSNRSTGHYLWTQAAKGGAQSLQQAVGTLAVGYKANFIELNTDSLPLIGKSQEQLLDAFIFNHQFSNDVIESVWVRGQKFVEKGQHISEVDISQNFKATLKRLSAT</sequence>
<dbReference type="PANTHER" id="PTHR11271">
    <property type="entry name" value="GUANINE DEAMINASE"/>
    <property type="match status" value="1"/>
</dbReference>
<proteinExistence type="predicted"/>
<protein>
    <submittedName>
        <fullName evidence="7">Formimidoylglutamate deiminase</fullName>
    </submittedName>
</protein>
<keyword evidence="8" id="KW-1185">Reference proteome</keyword>
<dbReference type="PANTHER" id="PTHR11271:SF48">
    <property type="entry name" value="AMIDOHYDROLASE-RELATED DOMAIN-CONTAINING PROTEIN"/>
    <property type="match status" value="1"/>
</dbReference>
<dbReference type="GO" id="GO:0046872">
    <property type="term" value="F:metal ion binding"/>
    <property type="evidence" value="ECO:0007669"/>
    <property type="project" value="UniProtKB-KW"/>
</dbReference>
<dbReference type="RefSeq" id="WP_110201524.1">
    <property type="nucleotide sequence ID" value="NZ_QICH01000003.1"/>
</dbReference>
<dbReference type="AlphaFoldDB" id="A0A318D431"/>
<dbReference type="Gene3D" id="3.20.20.140">
    <property type="entry name" value="Metal-dependent hydrolases"/>
    <property type="match status" value="1"/>
</dbReference>
<dbReference type="OrthoDB" id="9796020at2"/>
<evidence type="ECO:0000256" key="1">
    <source>
        <dbReference type="ARBA" id="ARBA00001947"/>
    </source>
</evidence>
<feature type="domain" description="Formimidoylglutamate deiminase N-terminal" evidence="6">
    <location>
        <begin position="9"/>
        <end position="41"/>
    </location>
</feature>
<name>A0A318D431_9GAMM</name>
<keyword evidence="4" id="KW-0862">Zinc</keyword>
<dbReference type="InterPro" id="IPR010252">
    <property type="entry name" value="HutF"/>
</dbReference>
<evidence type="ECO:0000313" key="7">
    <source>
        <dbReference type="EMBL" id="PXF62615.1"/>
    </source>
</evidence>
<evidence type="ECO:0000259" key="5">
    <source>
        <dbReference type="Pfam" id="PF01979"/>
    </source>
</evidence>
<keyword evidence="3" id="KW-0378">Hydrolase</keyword>
<dbReference type="Pfam" id="PF22429">
    <property type="entry name" value="HutF_N"/>
    <property type="match status" value="1"/>
</dbReference>